<feature type="transmembrane region" description="Helical" evidence="1">
    <location>
        <begin position="180"/>
        <end position="198"/>
    </location>
</feature>
<evidence type="ECO:0000259" key="2">
    <source>
        <dbReference type="Pfam" id="PF01757"/>
    </source>
</evidence>
<feature type="transmembrane region" description="Helical" evidence="1">
    <location>
        <begin position="157"/>
        <end position="174"/>
    </location>
</feature>
<reference evidence="3" key="1">
    <citation type="submission" date="2020-05" db="EMBL/GenBank/DDBJ databases">
        <authorList>
            <person name="Chiriac C."/>
            <person name="Salcher M."/>
            <person name="Ghai R."/>
            <person name="Kavagutti S V."/>
        </authorList>
    </citation>
    <scope>NUCLEOTIDE SEQUENCE</scope>
</reference>
<feature type="transmembrane region" description="Helical" evidence="1">
    <location>
        <begin position="123"/>
        <end position="145"/>
    </location>
</feature>
<dbReference type="Pfam" id="PF01757">
    <property type="entry name" value="Acyl_transf_3"/>
    <property type="match status" value="1"/>
</dbReference>
<proteinExistence type="predicted"/>
<feature type="transmembrane region" description="Helical" evidence="1">
    <location>
        <begin position="292"/>
        <end position="313"/>
    </location>
</feature>
<feature type="transmembrane region" description="Helical" evidence="1">
    <location>
        <begin position="210"/>
        <end position="228"/>
    </location>
</feature>
<evidence type="ECO:0000313" key="3">
    <source>
        <dbReference type="EMBL" id="CAB4929791.1"/>
    </source>
</evidence>
<keyword evidence="1" id="KW-0812">Transmembrane</keyword>
<dbReference type="AlphaFoldDB" id="A0A6J7IGF0"/>
<evidence type="ECO:0000256" key="1">
    <source>
        <dbReference type="SAM" id="Phobius"/>
    </source>
</evidence>
<feature type="transmembrane region" description="Helical" evidence="1">
    <location>
        <begin position="248"/>
        <end position="266"/>
    </location>
</feature>
<dbReference type="EMBL" id="CAFBNF010000008">
    <property type="protein sequence ID" value="CAB4929791.1"/>
    <property type="molecule type" value="Genomic_DNA"/>
</dbReference>
<accession>A0A6J7IGF0</accession>
<keyword evidence="1" id="KW-0472">Membrane</keyword>
<feature type="transmembrane region" description="Helical" evidence="1">
    <location>
        <begin position="319"/>
        <end position="340"/>
    </location>
</feature>
<feature type="transmembrane region" description="Helical" evidence="1">
    <location>
        <begin position="374"/>
        <end position="392"/>
    </location>
</feature>
<organism evidence="3">
    <name type="scientific">freshwater metagenome</name>
    <dbReference type="NCBI Taxonomy" id="449393"/>
    <lineage>
        <taxon>unclassified sequences</taxon>
        <taxon>metagenomes</taxon>
        <taxon>ecological metagenomes</taxon>
    </lineage>
</organism>
<feature type="transmembrane region" description="Helical" evidence="1">
    <location>
        <begin position="21"/>
        <end position="38"/>
    </location>
</feature>
<feature type="domain" description="Acyltransferase 3" evidence="2">
    <location>
        <begin position="19"/>
        <end position="329"/>
    </location>
</feature>
<protein>
    <submittedName>
        <fullName evidence="3">Unannotated protein</fullName>
    </submittedName>
</protein>
<sequence>MASLRDSVLAASIGRDRVVDAVKGAALLLVVIGHNLAWTSLPGGEVQTTLDAAPQFFWLTWLLQIIPLFFVMAGVGLRRLAGAAPSAYLSRVSRLLTPTLPLVAAAVVIAAIVGAVAPDLAPVAGVLPVQLLWFIGVYLLVIAVAPVLLRVTRGWQFALWLCAIASVDLGRVTVDESFGWLNLLLIWALFAGLGVNLVRLRSLPRWQVMVALAASIAGACLLVWLGPYSRALISTDAVPGISNLAPPTLVLALAGIAQTCALLLVWDPLARLLARDRVWVPVAVFSSRAMELYVYHVLLMALLISGVLALNIAPAALSASWWALHLVVLAIDAGTLLLLAPTLRHLSSRLTAALARGVPASLARMLANGPRSRALVVAAALGITVLLVSEGGVNDLVTPRTVVVLPYVPIVALALLTVGTAVAARASQRLN</sequence>
<feature type="transmembrane region" description="Helical" evidence="1">
    <location>
        <begin position="58"/>
        <end position="77"/>
    </location>
</feature>
<feature type="transmembrane region" description="Helical" evidence="1">
    <location>
        <begin position="98"/>
        <end position="117"/>
    </location>
</feature>
<dbReference type="GO" id="GO:0016747">
    <property type="term" value="F:acyltransferase activity, transferring groups other than amino-acyl groups"/>
    <property type="evidence" value="ECO:0007669"/>
    <property type="project" value="InterPro"/>
</dbReference>
<gene>
    <name evidence="3" type="ORF">UFOPK3773_00171</name>
</gene>
<keyword evidence="1" id="KW-1133">Transmembrane helix</keyword>
<dbReference type="InterPro" id="IPR002656">
    <property type="entry name" value="Acyl_transf_3_dom"/>
</dbReference>
<feature type="transmembrane region" description="Helical" evidence="1">
    <location>
        <begin position="404"/>
        <end position="424"/>
    </location>
</feature>
<name>A0A6J7IGF0_9ZZZZ</name>